<keyword evidence="1" id="KW-0804">Transcription</keyword>
<dbReference type="AlphaFoldDB" id="A0A5A7T196"/>
<evidence type="ECO:0000313" key="1">
    <source>
        <dbReference type="EMBL" id="KAA0036673.1"/>
    </source>
</evidence>
<protein>
    <submittedName>
        <fullName evidence="1">DNA-directed RNA polymerase I subunit RPA1-like</fullName>
    </submittedName>
</protein>
<reference evidence="1 2" key="1">
    <citation type="submission" date="2019-08" db="EMBL/GenBank/DDBJ databases">
        <title>Draft genome sequences of two oriental melons (Cucumis melo L. var makuwa).</title>
        <authorList>
            <person name="Kwon S.-Y."/>
        </authorList>
    </citation>
    <scope>NUCLEOTIDE SEQUENCE [LARGE SCALE GENOMIC DNA]</scope>
    <source>
        <strain evidence="2">cv. SW 3</strain>
        <tissue evidence="1">Leaf</tissue>
    </source>
</reference>
<sequence length="163" mass="17522">MALLFSLEGSTELTLKFSGSATGLVGDSFLSLGGSVERSFRSRGITEYQCALRICASFGSTRLICASFGSIRLICASFGSTRLICASFGSTRLICASFGSTRLICASFGSTRLICAFYGTTRLLCRVGVQQGADRREAGRMREGHMDASGFLFASAMYFVRIF</sequence>
<accession>A0A5A7T196</accession>
<name>A0A5A7T196_CUCMM</name>
<dbReference type="GO" id="GO:0000428">
    <property type="term" value="C:DNA-directed RNA polymerase complex"/>
    <property type="evidence" value="ECO:0007669"/>
    <property type="project" value="UniProtKB-KW"/>
</dbReference>
<proteinExistence type="predicted"/>
<dbReference type="Proteomes" id="UP000321393">
    <property type="component" value="Unassembled WGS sequence"/>
</dbReference>
<gene>
    <name evidence="1" type="ORF">E6C27_scaffold510G00130</name>
</gene>
<keyword evidence="1" id="KW-0240">DNA-directed RNA polymerase</keyword>
<comment type="caution">
    <text evidence="1">The sequence shown here is derived from an EMBL/GenBank/DDBJ whole genome shotgun (WGS) entry which is preliminary data.</text>
</comment>
<evidence type="ECO:0000313" key="2">
    <source>
        <dbReference type="Proteomes" id="UP000321393"/>
    </source>
</evidence>
<dbReference type="EMBL" id="SSTE01019309">
    <property type="protein sequence ID" value="KAA0036673.1"/>
    <property type="molecule type" value="Genomic_DNA"/>
</dbReference>
<organism evidence="1 2">
    <name type="scientific">Cucumis melo var. makuwa</name>
    <name type="common">Oriental melon</name>
    <dbReference type="NCBI Taxonomy" id="1194695"/>
    <lineage>
        <taxon>Eukaryota</taxon>
        <taxon>Viridiplantae</taxon>
        <taxon>Streptophyta</taxon>
        <taxon>Embryophyta</taxon>
        <taxon>Tracheophyta</taxon>
        <taxon>Spermatophyta</taxon>
        <taxon>Magnoliopsida</taxon>
        <taxon>eudicotyledons</taxon>
        <taxon>Gunneridae</taxon>
        <taxon>Pentapetalae</taxon>
        <taxon>rosids</taxon>
        <taxon>fabids</taxon>
        <taxon>Cucurbitales</taxon>
        <taxon>Cucurbitaceae</taxon>
        <taxon>Benincaseae</taxon>
        <taxon>Cucumis</taxon>
    </lineage>
</organism>